<dbReference type="GO" id="GO:0005737">
    <property type="term" value="C:cytoplasm"/>
    <property type="evidence" value="ECO:0007669"/>
    <property type="project" value="TreeGrafter"/>
</dbReference>
<evidence type="ECO:0000313" key="2">
    <source>
        <dbReference type="EMBL" id="KAG9234799.1"/>
    </source>
</evidence>
<sequence>MSQDPVPKSVLVTGANGYIGSAVARAFVRKGWRTYGLVRSKKSVKTLAANEIIPIVGTFEDPSFPFLSKLESEGIVFNVVVSTTEQLRNYIPHYNQIISLLLKISESTKKAGKGKPLVLFTSGCKDYGMMPYLANSPGLQPHTEASPLNSVPLLIHRTTYSIKTLDHSDAFDAAVVRPTNVYGLASSYYAGFFVVAQEAVEKELLEFREDPLTILHAMHVDDCGDAYLALAETGLANREAVKNECFNMSSYRFETLEEIAESLVQEYEIKGGAKFVIDAWPEGGRADENFGRILFGFSQWTSSQKLRDLTGWNDYRPLFSKSLKQYRLAYDATNGTGSELL</sequence>
<dbReference type="Gene3D" id="3.40.50.720">
    <property type="entry name" value="NAD(P)-binding Rossmann-like Domain"/>
    <property type="match status" value="1"/>
</dbReference>
<dbReference type="PANTHER" id="PTHR48079:SF3">
    <property type="entry name" value="NAD-DEPENDENT EPIMERASE_DEHYDRATASE DOMAIN-CONTAINING PROTEIN"/>
    <property type="match status" value="1"/>
</dbReference>
<protein>
    <recommendedName>
        <fullName evidence="1">NAD-dependent epimerase/dehydratase domain-containing protein</fullName>
    </recommendedName>
</protein>
<dbReference type="Pfam" id="PF01370">
    <property type="entry name" value="Epimerase"/>
    <property type="match status" value="1"/>
</dbReference>
<name>A0A9P7YJ52_9HELO</name>
<dbReference type="PANTHER" id="PTHR48079">
    <property type="entry name" value="PROTEIN YEEZ"/>
    <property type="match status" value="1"/>
</dbReference>
<dbReference type="OrthoDB" id="2735536at2759"/>
<dbReference type="InterPro" id="IPR051783">
    <property type="entry name" value="NAD(P)-dependent_oxidoreduct"/>
</dbReference>
<dbReference type="InterPro" id="IPR036291">
    <property type="entry name" value="NAD(P)-bd_dom_sf"/>
</dbReference>
<dbReference type="SUPFAM" id="SSF51735">
    <property type="entry name" value="NAD(P)-binding Rossmann-fold domains"/>
    <property type="match status" value="1"/>
</dbReference>
<dbReference type="EMBL" id="MU251451">
    <property type="protein sequence ID" value="KAG9234799.1"/>
    <property type="molecule type" value="Genomic_DNA"/>
</dbReference>
<reference evidence="2" key="1">
    <citation type="journal article" date="2021" name="IMA Fungus">
        <title>Genomic characterization of three marine fungi, including Emericellopsis atlantica sp. nov. with signatures of a generalist lifestyle and marine biomass degradation.</title>
        <authorList>
            <person name="Hagestad O.C."/>
            <person name="Hou L."/>
            <person name="Andersen J.H."/>
            <person name="Hansen E.H."/>
            <person name="Altermark B."/>
            <person name="Li C."/>
            <person name="Kuhnert E."/>
            <person name="Cox R.J."/>
            <person name="Crous P.W."/>
            <person name="Spatafora J.W."/>
            <person name="Lail K."/>
            <person name="Amirebrahimi M."/>
            <person name="Lipzen A."/>
            <person name="Pangilinan J."/>
            <person name="Andreopoulos W."/>
            <person name="Hayes R.D."/>
            <person name="Ng V."/>
            <person name="Grigoriev I.V."/>
            <person name="Jackson S.A."/>
            <person name="Sutton T.D.S."/>
            <person name="Dobson A.D.W."/>
            <person name="Rama T."/>
        </authorList>
    </citation>
    <scope>NUCLEOTIDE SEQUENCE</scope>
    <source>
        <strain evidence="2">TRa018bII</strain>
    </source>
</reference>
<dbReference type="Proteomes" id="UP000824998">
    <property type="component" value="Unassembled WGS sequence"/>
</dbReference>
<accession>A0A9P7YJ52</accession>
<organism evidence="2 3">
    <name type="scientific">Amylocarpus encephaloides</name>
    <dbReference type="NCBI Taxonomy" id="45428"/>
    <lineage>
        <taxon>Eukaryota</taxon>
        <taxon>Fungi</taxon>
        <taxon>Dikarya</taxon>
        <taxon>Ascomycota</taxon>
        <taxon>Pezizomycotina</taxon>
        <taxon>Leotiomycetes</taxon>
        <taxon>Helotiales</taxon>
        <taxon>Helotiales incertae sedis</taxon>
        <taxon>Amylocarpus</taxon>
    </lineage>
</organism>
<dbReference type="AlphaFoldDB" id="A0A9P7YJ52"/>
<proteinExistence type="predicted"/>
<gene>
    <name evidence="2" type="ORF">BJ875DRAFT_504447</name>
</gene>
<evidence type="ECO:0000313" key="3">
    <source>
        <dbReference type="Proteomes" id="UP000824998"/>
    </source>
</evidence>
<comment type="caution">
    <text evidence="2">The sequence shown here is derived from an EMBL/GenBank/DDBJ whole genome shotgun (WGS) entry which is preliminary data.</text>
</comment>
<keyword evidence="3" id="KW-1185">Reference proteome</keyword>
<dbReference type="InterPro" id="IPR001509">
    <property type="entry name" value="Epimerase_deHydtase"/>
</dbReference>
<dbReference type="GO" id="GO:0004029">
    <property type="term" value="F:aldehyde dehydrogenase (NAD+) activity"/>
    <property type="evidence" value="ECO:0007669"/>
    <property type="project" value="TreeGrafter"/>
</dbReference>
<evidence type="ECO:0000259" key="1">
    <source>
        <dbReference type="Pfam" id="PF01370"/>
    </source>
</evidence>
<feature type="domain" description="NAD-dependent epimerase/dehydratase" evidence="1">
    <location>
        <begin position="10"/>
        <end position="233"/>
    </location>
</feature>